<accession>A0A5J5EEV0</accession>
<feature type="compositionally biased region" description="Polar residues" evidence="10">
    <location>
        <begin position="74"/>
        <end position="84"/>
    </location>
</feature>
<dbReference type="GO" id="GO:0034599">
    <property type="term" value="P:cellular response to oxidative stress"/>
    <property type="evidence" value="ECO:0007669"/>
    <property type="project" value="TreeGrafter"/>
</dbReference>
<dbReference type="EC" id="1.11.1.24" evidence="1"/>
<evidence type="ECO:0000256" key="5">
    <source>
        <dbReference type="ARBA" id="ARBA00023157"/>
    </source>
</evidence>
<comment type="catalytic activity">
    <reaction evidence="9">
        <text>a hydroperoxide + [thioredoxin]-dithiol = an alcohol + [thioredoxin]-disulfide + H2O</text>
        <dbReference type="Rhea" id="RHEA:62620"/>
        <dbReference type="Rhea" id="RHEA-COMP:10698"/>
        <dbReference type="Rhea" id="RHEA-COMP:10700"/>
        <dbReference type="ChEBI" id="CHEBI:15377"/>
        <dbReference type="ChEBI" id="CHEBI:29950"/>
        <dbReference type="ChEBI" id="CHEBI:30879"/>
        <dbReference type="ChEBI" id="CHEBI:35924"/>
        <dbReference type="ChEBI" id="CHEBI:50058"/>
        <dbReference type="EC" id="1.11.1.24"/>
    </reaction>
</comment>
<feature type="compositionally biased region" description="Basic and acidic residues" evidence="10">
    <location>
        <begin position="43"/>
        <end position="53"/>
    </location>
</feature>
<keyword evidence="3" id="KW-0049">Antioxidant</keyword>
<name>A0A5J5EEV0_9PEZI</name>
<keyword evidence="13" id="KW-1185">Reference proteome</keyword>
<dbReference type="EMBL" id="VXIS01000409">
    <property type="protein sequence ID" value="KAA8893723.1"/>
    <property type="molecule type" value="Genomic_DNA"/>
</dbReference>
<keyword evidence="4" id="KW-0560">Oxidoreductase</keyword>
<gene>
    <name evidence="12" type="ORF">FN846DRAFT_491771</name>
</gene>
<protein>
    <recommendedName>
        <fullName evidence="1">thioredoxin-dependent peroxiredoxin</fullName>
        <ecNumber evidence="1">1.11.1.24</ecNumber>
    </recommendedName>
    <alternativeName>
        <fullName evidence="7">Thioredoxin peroxidase</fullName>
    </alternativeName>
</protein>
<feature type="domain" description="Thioredoxin" evidence="11">
    <location>
        <begin position="85"/>
        <end position="232"/>
    </location>
</feature>
<evidence type="ECO:0000256" key="9">
    <source>
        <dbReference type="ARBA" id="ARBA00049091"/>
    </source>
</evidence>
<dbReference type="Proteomes" id="UP000326924">
    <property type="component" value="Unassembled WGS sequence"/>
</dbReference>
<evidence type="ECO:0000256" key="2">
    <source>
        <dbReference type="ARBA" id="ARBA00022559"/>
    </source>
</evidence>
<dbReference type="InterPro" id="IPR036249">
    <property type="entry name" value="Thioredoxin-like_sf"/>
</dbReference>
<comment type="caution">
    <text evidence="12">The sequence shown here is derived from an EMBL/GenBank/DDBJ whole genome shotgun (WGS) entry which is preliminary data.</text>
</comment>
<evidence type="ECO:0000259" key="11">
    <source>
        <dbReference type="PROSITE" id="PS51352"/>
    </source>
</evidence>
<dbReference type="InterPro" id="IPR013766">
    <property type="entry name" value="Thioredoxin_domain"/>
</dbReference>
<evidence type="ECO:0000256" key="3">
    <source>
        <dbReference type="ARBA" id="ARBA00022862"/>
    </source>
</evidence>
<dbReference type="OrthoDB" id="338622at2759"/>
<dbReference type="InterPro" id="IPR000866">
    <property type="entry name" value="AhpC/TSA"/>
</dbReference>
<dbReference type="PANTHER" id="PTHR42801:SF23">
    <property type="entry name" value="PEROXIREDOXIN DOT5"/>
    <property type="match status" value="1"/>
</dbReference>
<dbReference type="AlphaFoldDB" id="A0A5J5EEV0"/>
<sequence>MSAPPVVLRRSTRNAAKRESPAVDPKETAAPAPKKKRTTTTAIEKKPAAEKKAAAPKKATAPKKTAAAPAVVGATSSDGATSSVLKEGDELPEDLPEIQTHAGETTTLSALVKAAEKGIVIFAYPKASTPGCTTQACAFRDSTASFNDAGYAIYGLSGDSPSANEKFKTKQNLADITLLCDPKYELHARLNVKKEPKGTVRSIVVISKSDDKAVILKKSPASPAQSVEMAQKAIGISEAKAPEVKAD</sequence>
<evidence type="ECO:0000256" key="1">
    <source>
        <dbReference type="ARBA" id="ARBA00013017"/>
    </source>
</evidence>
<evidence type="ECO:0000256" key="8">
    <source>
        <dbReference type="ARBA" id="ARBA00038489"/>
    </source>
</evidence>
<dbReference type="PROSITE" id="PS51352">
    <property type="entry name" value="THIOREDOXIN_2"/>
    <property type="match status" value="1"/>
</dbReference>
<keyword evidence="6" id="KW-0676">Redox-active center</keyword>
<dbReference type="InterPro" id="IPR050924">
    <property type="entry name" value="Peroxiredoxin_BCP/PrxQ"/>
</dbReference>
<keyword evidence="5" id="KW-1015">Disulfide bond</keyword>
<evidence type="ECO:0000313" key="13">
    <source>
        <dbReference type="Proteomes" id="UP000326924"/>
    </source>
</evidence>
<feature type="region of interest" description="Disordered" evidence="10">
    <location>
        <begin position="1"/>
        <end position="89"/>
    </location>
</feature>
<dbReference type="SUPFAM" id="SSF52833">
    <property type="entry name" value="Thioredoxin-like"/>
    <property type="match status" value="1"/>
</dbReference>
<proteinExistence type="inferred from homology"/>
<dbReference type="PANTHER" id="PTHR42801">
    <property type="entry name" value="THIOREDOXIN-DEPENDENT PEROXIDE REDUCTASE"/>
    <property type="match status" value="1"/>
</dbReference>
<feature type="compositionally biased region" description="Low complexity" evidence="10">
    <location>
        <begin position="56"/>
        <end position="70"/>
    </location>
</feature>
<evidence type="ECO:0000256" key="6">
    <source>
        <dbReference type="ARBA" id="ARBA00023284"/>
    </source>
</evidence>
<evidence type="ECO:0000313" key="12">
    <source>
        <dbReference type="EMBL" id="KAA8893723.1"/>
    </source>
</evidence>
<comment type="similarity">
    <text evidence="8">Belongs to the peroxiredoxin family. BCP/PrxQ subfamily.</text>
</comment>
<dbReference type="FunCoup" id="A0A5J5EEV0">
    <property type="interactions" value="23"/>
</dbReference>
<dbReference type="Pfam" id="PF00578">
    <property type="entry name" value="AhpC-TSA"/>
    <property type="match status" value="1"/>
</dbReference>
<dbReference type="Gene3D" id="3.40.30.10">
    <property type="entry name" value="Glutaredoxin"/>
    <property type="match status" value="1"/>
</dbReference>
<reference evidence="12 13" key="1">
    <citation type="submission" date="2019-09" db="EMBL/GenBank/DDBJ databases">
        <title>Draft genome of the ectomycorrhizal ascomycete Sphaerosporella brunnea.</title>
        <authorList>
            <consortium name="DOE Joint Genome Institute"/>
            <person name="Benucci G.M."/>
            <person name="Marozzi G."/>
            <person name="Antonielli L."/>
            <person name="Sanchez S."/>
            <person name="Marco P."/>
            <person name="Wang X."/>
            <person name="Falini L.B."/>
            <person name="Barry K."/>
            <person name="Haridas S."/>
            <person name="Lipzen A."/>
            <person name="Labutti K."/>
            <person name="Grigoriev I.V."/>
            <person name="Murat C."/>
            <person name="Martin F."/>
            <person name="Albertini E."/>
            <person name="Donnini D."/>
            <person name="Bonito G."/>
        </authorList>
    </citation>
    <scope>NUCLEOTIDE SEQUENCE [LARGE SCALE GENOMIC DNA]</scope>
    <source>
        <strain evidence="12 13">Sb_GMNB300</strain>
    </source>
</reference>
<feature type="compositionally biased region" description="Basic and acidic residues" evidence="10">
    <location>
        <begin position="16"/>
        <end position="27"/>
    </location>
</feature>
<dbReference type="GO" id="GO:0045454">
    <property type="term" value="P:cell redox homeostasis"/>
    <property type="evidence" value="ECO:0007669"/>
    <property type="project" value="TreeGrafter"/>
</dbReference>
<dbReference type="GO" id="GO:0005737">
    <property type="term" value="C:cytoplasm"/>
    <property type="evidence" value="ECO:0007669"/>
    <property type="project" value="TreeGrafter"/>
</dbReference>
<evidence type="ECO:0000256" key="4">
    <source>
        <dbReference type="ARBA" id="ARBA00023002"/>
    </source>
</evidence>
<organism evidence="12 13">
    <name type="scientific">Sphaerosporella brunnea</name>
    <dbReference type="NCBI Taxonomy" id="1250544"/>
    <lineage>
        <taxon>Eukaryota</taxon>
        <taxon>Fungi</taxon>
        <taxon>Dikarya</taxon>
        <taxon>Ascomycota</taxon>
        <taxon>Pezizomycotina</taxon>
        <taxon>Pezizomycetes</taxon>
        <taxon>Pezizales</taxon>
        <taxon>Pyronemataceae</taxon>
        <taxon>Sphaerosporella</taxon>
    </lineage>
</organism>
<keyword evidence="2" id="KW-0575">Peroxidase</keyword>
<evidence type="ECO:0000256" key="10">
    <source>
        <dbReference type="SAM" id="MobiDB-lite"/>
    </source>
</evidence>
<dbReference type="CDD" id="cd03017">
    <property type="entry name" value="PRX_BCP"/>
    <property type="match status" value="1"/>
</dbReference>
<evidence type="ECO:0000256" key="7">
    <source>
        <dbReference type="ARBA" id="ARBA00032824"/>
    </source>
</evidence>
<dbReference type="GO" id="GO:0008379">
    <property type="term" value="F:thioredoxin peroxidase activity"/>
    <property type="evidence" value="ECO:0007669"/>
    <property type="project" value="TreeGrafter"/>
</dbReference>
<dbReference type="InParanoid" id="A0A5J5EEV0"/>